<feature type="transmembrane region" description="Helical" evidence="2">
    <location>
        <begin position="28"/>
        <end position="52"/>
    </location>
</feature>
<protein>
    <submittedName>
        <fullName evidence="3">DUF4229 domain-containing protein</fullName>
    </submittedName>
</protein>
<dbReference type="InterPro" id="IPR025323">
    <property type="entry name" value="DUF4229"/>
</dbReference>
<evidence type="ECO:0000313" key="3">
    <source>
        <dbReference type="EMBL" id="MCZ9288745.1"/>
    </source>
</evidence>
<gene>
    <name evidence="3" type="ORF">L8V00_00750</name>
</gene>
<evidence type="ECO:0000313" key="4">
    <source>
        <dbReference type="Proteomes" id="UP001146469"/>
    </source>
</evidence>
<feature type="compositionally biased region" description="Basic and acidic residues" evidence="1">
    <location>
        <begin position="1"/>
        <end position="12"/>
    </location>
</feature>
<feature type="region of interest" description="Disordered" evidence="1">
    <location>
        <begin position="1"/>
        <end position="20"/>
    </location>
</feature>
<keyword evidence="2" id="KW-0812">Transmembrane</keyword>
<accession>A0A9X3LKL4</accession>
<dbReference type="Proteomes" id="UP001146469">
    <property type="component" value="Unassembled WGS sequence"/>
</dbReference>
<reference evidence="3" key="1">
    <citation type="submission" date="2022-02" db="EMBL/GenBank/DDBJ databases">
        <title>Corynebacterium sp. from urogenital microbiome.</title>
        <authorList>
            <person name="Cappelli E.A."/>
            <person name="Ribeiro T.G."/>
            <person name="Peixe L."/>
        </authorList>
    </citation>
    <scope>NUCLEOTIDE SEQUENCE</scope>
    <source>
        <strain evidence="3">C8Ua_174</strain>
    </source>
</reference>
<dbReference type="EMBL" id="JAKMUT010000001">
    <property type="protein sequence ID" value="MCZ9288745.1"/>
    <property type="molecule type" value="Genomic_DNA"/>
</dbReference>
<keyword evidence="2" id="KW-1133">Transmembrane helix</keyword>
<organism evidence="3 4">
    <name type="scientific">Corynebacterium evansiae</name>
    <dbReference type="NCBI Taxonomy" id="2913499"/>
    <lineage>
        <taxon>Bacteria</taxon>
        <taxon>Bacillati</taxon>
        <taxon>Actinomycetota</taxon>
        <taxon>Actinomycetes</taxon>
        <taxon>Mycobacteriales</taxon>
        <taxon>Corynebacteriaceae</taxon>
        <taxon>Corynebacterium</taxon>
    </lineage>
</organism>
<feature type="transmembrane region" description="Helical" evidence="2">
    <location>
        <begin position="58"/>
        <end position="80"/>
    </location>
</feature>
<comment type="caution">
    <text evidence="3">The sequence shown here is derived from an EMBL/GenBank/DDBJ whole genome shotgun (WGS) entry which is preliminary data.</text>
</comment>
<proteinExistence type="predicted"/>
<dbReference type="RefSeq" id="WP_049048917.1">
    <property type="nucleotide sequence ID" value="NZ_JAKMUT010000001.1"/>
</dbReference>
<keyword evidence="4" id="KW-1185">Reference proteome</keyword>
<keyword evidence="2" id="KW-0472">Membrane</keyword>
<dbReference type="AlphaFoldDB" id="A0A9X3LKL4"/>
<name>A0A9X3LKL4_9CORY</name>
<dbReference type="Pfam" id="PF14012">
    <property type="entry name" value="DUF4229"/>
    <property type="match status" value="1"/>
</dbReference>
<evidence type="ECO:0000256" key="1">
    <source>
        <dbReference type="SAM" id="MobiDB-lite"/>
    </source>
</evidence>
<sequence length="115" mass="13119">MTNDDVKAKDTTEGQSPSVDKGKAVRDIALYGFLRLVLFLVLTFIIHMVVVLLGMANYFPLLISMTLALILALPLSMFMFKGLRLRVTRQVAAWDADRQAHKQELRNQLRERLDD</sequence>
<evidence type="ECO:0000256" key="2">
    <source>
        <dbReference type="SAM" id="Phobius"/>
    </source>
</evidence>